<evidence type="ECO:0000259" key="6">
    <source>
        <dbReference type="Pfam" id="PF20649"/>
    </source>
</evidence>
<keyword evidence="4" id="KW-0472">Membrane</keyword>
<dbReference type="InterPro" id="IPR048485">
    <property type="entry name" value="COG5_helical"/>
</dbReference>
<evidence type="ECO:0000259" key="5">
    <source>
        <dbReference type="Pfam" id="PF10392"/>
    </source>
</evidence>
<dbReference type="GO" id="GO:0017119">
    <property type="term" value="C:Golgi transport complex"/>
    <property type="evidence" value="ECO:0007669"/>
    <property type="project" value="InterPro"/>
</dbReference>
<keyword evidence="8" id="KW-1185">Reference proteome</keyword>
<organism evidence="7 8">
    <name type="scientific">Nezara viridula</name>
    <name type="common">Southern green stink bug</name>
    <name type="synonym">Cimex viridulus</name>
    <dbReference type="NCBI Taxonomy" id="85310"/>
    <lineage>
        <taxon>Eukaryota</taxon>
        <taxon>Metazoa</taxon>
        <taxon>Ecdysozoa</taxon>
        <taxon>Arthropoda</taxon>
        <taxon>Hexapoda</taxon>
        <taxon>Insecta</taxon>
        <taxon>Pterygota</taxon>
        <taxon>Neoptera</taxon>
        <taxon>Paraneoptera</taxon>
        <taxon>Hemiptera</taxon>
        <taxon>Heteroptera</taxon>
        <taxon>Panheteroptera</taxon>
        <taxon>Pentatomomorpha</taxon>
        <taxon>Pentatomoidea</taxon>
        <taxon>Pentatomidae</taxon>
        <taxon>Pentatominae</taxon>
        <taxon>Nezara</taxon>
    </lineage>
</organism>
<feature type="domain" description="Conserved oligomeric Golgi complex subunit 5 N-terminal" evidence="5">
    <location>
        <begin position="37"/>
        <end position="141"/>
    </location>
</feature>
<dbReference type="OrthoDB" id="18786at2759"/>
<dbReference type="Pfam" id="PF20649">
    <property type="entry name" value="COG5_C"/>
    <property type="match status" value="1"/>
</dbReference>
<accession>A0A9P0EBI4</accession>
<name>A0A9P0EBI4_NEZVI</name>
<dbReference type="EMBL" id="OV725077">
    <property type="protein sequence ID" value="CAH1391894.1"/>
    <property type="molecule type" value="Genomic_DNA"/>
</dbReference>
<proteinExistence type="predicted"/>
<comment type="subcellular location">
    <subcellularLocation>
        <location evidence="1">Golgi apparatus membrane</location>
        <topology evidence="1">Peripheral membrane protein</topology>
    </subcellularLocation>
</comment>
<sequence>MSTTDVWTCLRKDDYLRQFIGKVEHPGQMITIAAAQTLGVSEQLSKLAEGITLLDKELKKQVLEKHEDLVSQATWVEKLQGVLSVMHVHVQSLLSSVERVRMKVVEPFNRIESQTLVLSRLHATSDLLRRAARIQQLVKRLPGLDPLRTAHIISELGELYQDVDLSGLDILESEERQIKKERAAVEQKALKIVQQGLLGLDQNQVAVGIEIMIKLNIAEKEVNSLMEEAIKQVKSSTKNALDMNVLVPPTVRGGAGRVSGVNIPTNIQYFRNKLWSSWEHTLSSTIYPVCCQMTLIQNVLNNKIGDMCLSLPENEKKSDLAYIFWSEVDTLMKRSLLKAAEGSSYTKQALEVEYPKLLRMHLDFHKKLQTLNLPGSSKPIFPVIGSCLKDFETAYLSKSTNVVLTSVREMFSEGKEATPYHPPSSDKVDSLVKMISNELSVALVDSTLTEAVAKNVVAKAIKLFCQKAEEMIVTTPEASQVIESPNISQELNISIANSVFYFSEQVKNVLNNLNVKKSIASCITNALRNGDKLTQEILNPLLASVIVAIDSILLTMHNEDYNLKEYSGASSLYMRELQAFVARAATTYLSPFQNLNLVTQSCLEVSSRTLELFMRNATLVRPISIPGQKKLLSDFKTVEDAISPLCTQLSELGKVYRTLRSLRALVTAPVSEVVASPVLGQVIPYSLIITFLISRGPPELPSPHQSVDWTIAAYSEWLDNHPDETSRLELLSGALQKYRKTICDQGLSTFDDIYPVIKSLLENATQFLSSKA</sequence>
<evidence type="ECO:0000313" key="8">
    <source>
        <dbReference type="Proteomes" id="UP001152798"/>
    </source>
</evidence>
<keyword evidence="3" id="KW-0333">Golgi apparatus</keyword>
<dbReference type="InterPro" id="IPR019465">
    <property type="entry name" value="Cog5"/>
</dbReference>
<dbReference type="GO" id="GO:0000139">
    <property type="term" value="C:Golgi membrane"/>
    <property type="evidence" value="ECO:0007669"/>
    <property type="project" value="UniProtKB-SubCell"/>
</dbReference>
<dbReference type="GO" id="GO:0006891">
    <property type="term" value="P:intra-Golgi vesicle-mediated transport"/>
    <property type="evidence" value="ECO:0007669"/>
    <property type="project" value="InterPro"/>
</dbReference>
<dbReference type="InterPro" id="IPR049176">
    <property type="entry name" value="COG5_N"/>
</dbReference>
<evidence type="ECO:0000256" key="4">
    <source>
        <dbReference type="ARBA" id="ARBA00023136"/>
    </source>
</evidence>
<gene>
    <name evidence="7" type="ORF">NEZAVI_LOCUS2821</name>
</gene>
<evidence type="ECO:0000313" key="7">
    <source>
        <dbReference type="EMBL" id="CAH1391894.1"/>
    </source>
</evidence>
<dbReference type="AlphaFoldDB" id="A0A9P0EBI4"/>
<dbReference type="PANTHER" id="PTHR13228">
    <property type="entry name" value="CONSERVED OLIGOMERIC GOLGI COMPLEX COMPONENT 5"/>
    <property type="match status" value="1"/>
</dbReference>
<feature type="domain" description="Conserved oligomeric Golgi complex subunit 5 helical" evidence="6">
    <location>
        <begin position="165"/>
        <end position="364"/>
    </location>
</feature>
<dbReference type="Pfam" id="PF10392">
    <property type="entry name" value="COG5_N"/>
    <property type="match status" value="1"/>
</dbReference>
<evidence type="ECO:0000256" key="2">
    <source>
        <dbReference type="ARBA" id="ARBA00020974"/>
    </source>
</evidence>
<dbReference type="Proteomes" id="UP001152798">
    <property type="component" value="Chromosome 1"/>
</dbReference>
<reference evidence="7" key="1">
    <citation type="submission" date="2022-01" db="EMBL/GenBank/DDBJ databases">
        <authorList>
            <person name="King R."/>
        </authorList>
    </citation>
    <scope>NUCLEOTIDE SEQUENCE</scope>
</reference>
<protein>
    <recommendedName>
        <fullName evidence="2">Conserved oligomeric Golgi complex subunit 5</fullName>
    </recommendedName>
</protein>
<evidence type="ECO:0000256" key="3">
    <source>
        <dbReference type="ARBA" id="ARBA00023034"/>
    </source>
</evidence>
<dbReference type="PANTHER" id="PTHR13228:SF3">
    <property type="entry name" value="CONSERVED OLIGOMERIC GOLGI COMPLEX SUBUNIT 5"/>
    <property type="match status" value="1"/>
</dbReference>
<evidence type="ECO:0000256" key="1">
    <source>
        <dbReference type="ARBA" id="ARBA00004395"/>
    </source>
</evidence>